<protein>
    <submittedName>
        <fullName evidence="2">Uncharacterized protein</fullName>
    </submittedName>
</protein>
<keyword evidence="3" id="KW-1185">Reference proteome</keyword>
<feature type="region of interest" description="Disordered" evidence="1">
    <location>
        <begin position="109"/>
        <end position="149"/>
    </location>
</feature>
<feature type="compositionally biased region" description="Basic and acidic residues" evidence="1">
    <location>
        <begin position="308"/>
        <end position="328"/>
    </location>
</feature>
<accession>A0AAN6IGE8</accession>
<name>A0AAN6IGE8_9EURO</name>
<sequence length="342" mass="37208">MPVYLVHGFRWPREGFTGIRVHAIVNNLDDTSVEYIQNEGSRNDILASLRKGFPDIMKELEGPGRKLEFIEQYNPDDLEGPYAVSQPYAFVGDKVVTIAASPGMGLNGPGSAQAVPATTPTKNTTAETTTSPRKPRAATGAMSKPAPFNSPADITALSVNVEEVIADGPGLTNKAWEALADLRDKLAEGEKIGWWVVFNGDPERAYDEDDEYEDEDMDDETEAVGGEYVEDTFPQPGGRGRQQQNQQQQRPRTSGGSASRPQTAPNDGRAEKRPPPPLPSTLPHIATQHQGLTALPIRPNAAEAATGRTDKGKRKDNIPEPAKLKETAKAQGLRKKFFGRRA</sequence>
<evidence type="ECO:0000256" key="1">
    <source>
        <dbReference type="SAM" id="MobiDB-lite"/>
    </source>
</evidence>
<feature type="compositionally biased region" description="Low complexity" evidence="1">
    <location>
        <begin position="241"/>
        <end position="252"/>
    </location>
</feature>
<feature type="compositionally biased region" description="Polar residues" evidence="1">
    <location>
        <begin position="254"/>
        <end position="265"/>
    </location>
</feature>
<comment type="caution">
    <text evidence="2">The sequence shown here is derived from an EMBL/GenBank/DDBJ whole genome shotgun (WGS) entry which is preliminary data.</text>
</comment>
<gene>
    <name evidence="2" type="ORF">EDD36DRAFT_123160</name>
</gene>
<dbReference type="AlphaFoldDB" id="A0AAN6IGE8"/>
<feature type="compositionally biased region" description="Basic residues" evidence="1">
    <location>
        <begin position="332"/>
        <end position="342"/>
    </location>
</feature>
<feature type="compositionally biased region" description="Low complexity" evidence="1">
    <location>
        <begin position="114"/>
        <end position="132"/>
    </location>
</feature>
<evidence type="ECO:0000313" key="3">
    <source>
        <dbReference type="Proteomes" id="UP001203852"/>
    </source>
</evidence>
<organism evidence="2 3">
    <name type="scientific">Exophiala viscosa</name>
    <dbReference type="NCBI Taxonomy" id="2486360"/>
    <lineage>
        <taxon>Eukaryota</taxon>
        <taxon>Fungi</taxon>
        <taxon>Dikarya</taxon>
        <taxon>Ascomycota</taxon>
        <taxon>Pezizomycotina</taxon>
        <taxon>Eurotiomycetes</taxon>
        <taxon>Chaetothyriomycetidae</taxon>
        <taxon>Chaetothyriales</taxon>
        <taxon>Herpotrichiellaceae</taxon>
        <taxon>Exophiala</taxon>
    </lineage>
</organism>
<feature type="region of interest" description="Disordered" evidence="1">
    <location>
        <begin position="227"/>
        <end position="342"/>
    </location>
</feature>
<dbReference type="Proteomes" id="UP001203852">
    <property type="component" value="Unassembled WGS sequence"/>
</dbReference>
<dbReference type="EMBL" id="MU404351">
    <property type="protein sequence ID" value="KAI1616105.1"/>
    <property type="molecule type" value="Genomic_DNA"/>
</dbReference>
<reference evidence="2" key="1">
    <citation type="journal article" date="2022" name="bioRxiv">
        <title>Deciphering the potential niche of two novel black yeast fungi from a biological soil crust based on their genomes, phenotypes, and melanin regulation.</title>
        <authorList>
            <consortium name="DOE Joint Genome Institute"/>
            <person name="Carr E.C."/>
            <person name="Barton Q."/>
            <person name="Grambo S."/>
            <person name="Sullivan M."/>
            <person name="Renfro C.M."/>
            <person name="Kuo A."/>
            <person name="Pangilinan J."/>
            <person name="Lipzen A."/>
            <person name="Keymanesh K."/>
            <person name="Savage E."/>
            <person name="Barry K."/>
            <person name="Grigoriev I.V."/>
            <person name="Riekhof W.R."/>
            <person name="Harris S.S."/>
        </authorList>
    </citation>
    <scope>NUCLEOTIDE SEQUENCE</scope>
    <source>
        <strain evidence="2">JF 03-4F</strain>
    </source>
</reference>
<evidence type="ECO:0000313" key="2">
    <source>
        <dbReference type="EMBL" id="KAI1616105.1"/>
    </source>
</evidence>
<proteinExistence type="predicted"/>